<dbReference type="eggNOG" id="COG0848">
    <property type="taxonomic scope" value="Bacteria"/>
</dbReference>
<dbReference type="EMBL" id="AVCI01000004">
    <property type="protein sequence ID" value="KFN43798.1"/>
    <property type="molecule type" value="Genomic_DNA"/>
</dbReference>
<evidence type="ECO:0000256" key="7">
    <source>
        <dbReference type="RuleBase" id="RU003879"/>
    </source>
</evidence>
<evidence type="ECO:0000256" key="6">
    <source>
        <dbReference type="ARBA" id="ARBA00023136"/>
    </source>
</evidence>
<evidence type="ECO:0000256" key="4">
    <source>
        <dbReference type="ARBA" id="ARBA00022692"/>
    </source>
</evidence>
<dbReference type="Proteomes" id="UP000029385">
    <property type="component" value="Unassembled WGS sequence"/>
</dbReference>
<dbReference type="Pfam" id="PF02472">
    <property type="entry name" value="ExbD"/>
    <property type="match status" value="1"/>
</dbReference>
<keyword evidence="7" id="KW-0813">Transport</keyword>
<proteinExistence type="inferred from homology"/>
<keyword evidence="4 7" id="KW-0812">Transmembrane</keyword>
<dbReference type="RefSeq" id="WP_022969583.1">
    <property type="nucleotide sequence ID" value="NZ_ATVD01000003.1"/>
</dbReference>
<name>A0A091AU92_9GAMM</name>
<keyword evidence="10" id="KW-1185">Reference proteome</keyword>
<evidence type="ECO:0000256" key="8">
    <source>
        <dbReference type="SAM" id="Phobius"/>
    </source>
</evidence>
<comment type="similarity">
    <text evidence="2 7">Belongs to the ExbD/TolR family.</text>
</comment>
<comment type="caution">
    <text evidence="9">The sequence shown here is derived from an EMBL/GenBank/DDBJ whole genome shotgun (WGS) entry which is preliminary data.</text>
</comment>
<comment type="subcellular location">
    <subcellularLocation>
        <location evidence="1">Cell membrane</location>
        <topology evidence="1">Single-pass membrane protein</topology>
    </subcellularLocation>
    <subcellularLocation>
        <location evidence="7">Cell membrane</location>
        <topology evidence="7">Single-pass type II membrane protein</topology>
    </subcellularLocation>
</comment>
<organism evidence="9 10">
    <name type="scientific">Arenimonas oryziterrae DSM 21050 = YC6267</name>
    <dbReference type="NCBI Taxonomy" id="1121015"/>
    <lineage>
        <taxon>Bacteria</taxon>
        <taxon>Pseudomonadati</taxon>
        <taxon>Pseudomonadota</taxon>
        <taxon>Gammaproteobacteria</taxon>
        <taxon>Lysobacterales</taxon>
        <taxon>Lysobacteraceae</taxon>
        <taxon>Arenimonas</taxon>
    </lineage>
</organism>
<accession>A0A091AU92</accession>
<dbReference type="InterPro" id="IPR003400">
    <property type="entry name" value="ExbD"/>
</dbReference>
<evidence type="ECO:0000256" key="1">
    <source>
        <dbReference type="ARBA" id="ARBA00004162"/>
    </source>
</evidence>
<dbReference type="AlphaFoldDB" id="A0A091AU92"/>
<feature type="transmembrane region" description="Helical" evidence="8">
    <location>
        <begin position="21"/>
        <end position="39"/>
    </location>
</feature>
<dbReference type="GO" id="GO:0015031">
    <property type="term" value="P:protein transport"/>
    <property type="evidence" value="ECO:0007669"/>
    <property type="project" value="UniProtKB-KW"/>
</dbReference>
<evidence type="ECO:0000256" key="3">
    <source>
        <dbReference type="ARBA" id="ARBA00022475"/>
    </source>
</evidence>
<sequence length="132" mass="13996">MAFATADSRNTQIAEMNITPLVDVMLVLLVIFMIAAPAMTKVMPLTLPGTAGKAAERQILHLTIGAGDLYTLDGVAVGRVELRQRFEQAARAASLPIVVEVIASPEAEYETVAQGLALARNAGLENLDIATH</sequence>
<protein>
    <recommendedName>
        <fullName evidence="11">Biopolymer transporter ExbD</fullName>
    </recommendedName>
</protein>
<dbReference type="GO" id="GO:0022857">
    <property type="term" value="F:transmembrane transporter activity"/>
    <property type="evidence" value="ECO:0007669"/>
    <property type="project" value="InterPro"/>
</dbReference>
<keyword evidence="6 8" id="KW-0472">Membrane</keyword>
<keyword evidence="5 8" id="KW-1133">Transmembrane helix</keyword>
<dbReference type="PATRIC" id="fig|1121015.4.peg.1007"/>
<keyword evidence="3" id="KW-1003">Cell membrane</keyword>
<dbReference type="GO" id="GO:0005886">
    <property type="term" value="C:plasma membrane"/>
    <property type="evidence" value="ECO:0007669"/>
    <property type="project" value="UniProtKB-SubCell"/>
</dbReference>
<keyword evidence="7" id="KW-0653">Protein transport</keyword>
<dbReference type="STRING" id="1121015.GCA_000420545_01968"/>
<dbReference type="PANTHER" id="PTHR30558:SF7">
    <property type="entry name" value="TOL-PAL SYSTEM PROTEIN TOLR"/>
    <property type="match status" value="1"/>
</dbReference>
<evidence type="ECO:0000256" key="5">
    <source>
        <dbReference type="ARBA" id="ARBA00022989"/>
    </source>
</evidence>
<evidence type="ECO:0000313" key="10">
    <source>
        <dbReference type="Proteomes" id="UP000029385"/>
    </source>
</evidence>
<evidence type="ECO:0000313" key="9">
    <source>
        <dbReference type="EMBL" id="KFN43798.1"/>
    </source>
</evidence>
<reference evidence="9 10" key="1">
    <citation type="submission" date="2013-09" db="EMBL/GenBank/DDBJ databases">
        <title>Genome sequencing of Arenimonas oryziterrae.</title>
        <authorList>
            <person name="Chen F."/>
            <person name="Wang G."/>
        </authorList>
    </citation>
    <scope>NUCLEOTIDE SEQUENCE [LARGE SCALE GENOMIC DNA]</scope>
    <source>
        <strain evidence="9 10">YC6267</strain>
    </source>
</reference>
<evidence type="ECO:0008006" key="11">
    <source>
        <dbReference type="Google" id="ProtNLM"/>
    </source>
</evidence>
<evidence type="ECO:0000256" key="2">
    <source>
        <dbReference type="ARBA" id="ARBA00005811"/>
    </source>
</evidence>
<gene>
    <name evidence="9" type="ORF">N789_07585</name>
</gene>
<dbReference type="OrthoDB" id="9798629at2"/>
<dbReference type="PANTHER" id="PTHR30558">
    <property type="entry name" value="EXBD MEMBRANE COMPONENT OF PMF-DRIVEN MACROMOLECULE IMPORT SYSTEM"/>
    <property type="match status" value="1"/>
</dbReference>